<dbReference type="InterPro" id="IPR002477">
    <property type="entry name" value="Peptidoglycan-bd-like"/>
</dbReference>
<organism evidence="4 5">
    <name type="scientific">Streptomyces sp. 900105755</name>
    <dbReference type="NCBI Taxonomy" id="3154389"/>
    <lineage>
        <taxon>Bacteria</taxon>
        <taxon>Bacillati</taxon>
        <taxon>Actinomycetota</taxon>
        <taxon>Actinomycetes</taxon>
        <taxon>Kitasatosporales</taxon>
        <taxon>Streptomycetaceae</taxon>
        <taxon>Streptomyces</taxon>
    </lineage>
</organism>
<dbReference type="Gene3D" id="1.10.101.10">
    <property type="entry name" value="PGBD-like superfamily/PGBD"/>
    <property type="match status" value="1"/>
</dbReference>
<dbReference type="PANTHER" id="PTHR30469">
    <property type="entry name" value="MULTIDRUG RESISTANCE PROTEIN MDTA"/>
    <property type="match status" value="1"/>
</dbReference>
<keyword evidence="5" id="KW-1185">Reference proteome</keyword>
<dbReference type="SUPFAM" id="SSF47090">
    <property type="entry name" value="PGBD-like"/>
    <property type="match status" value="1"/>
</dbReference>
<feature type="region of interest" description="Disordered" evidence="1">
    <location>
        <begin position="344"/>
        <end position="388"/>
    </location>
</feature>
<dbReference type="EMBL" id="JBEOZM010000005">
    <property type="protein sequence ID" value="MER6268616.1"/>
    <property type="molecule type" value="Genomic_DNA"/>
</dbReference>
<proteinExistence type="predicted"/>
<evidence type="ECO:0000256" key="1">
    <source>
        <dbReference type="SAM" id="MobiDB-lite"/>
    </source>
</evidence>
<evidence type="ECO:0000256" key="2">
    <source>
        <dbReference type="SAM" id="Phobius"/>
    </source>
</evidence>
<evidence type="ECO:0000313" key="4">
    <source>
        <dbReference type="EMBL" id="MER6268616.1"/>
    </source>
</evidence>
<protein>
    <submittedName>
        <fullName evidence="4">Peptidoglycan-binding protein</fullName>
    </submittedName>
</protein>
<dbReference type="InterPro" id="IPR036366">
    <property type="entry name" value="PGBDSf"/>
</dbReference>
<gene>
    <name evidence="4" type="ORF">ABT211_15115</name>
</gene>
<reference evidence="4 5" key="1">
    <citation type="submission" date="2024-06" db="EMBL/GenBank/DDBJ databases">
        <title>The Natural Products Discovery Center: Release of the First 8490 Sequenced Strains for Exploring Actinobacteria Biosynthetic Diversity.</title>
        <authorList>
            <person name="Kalkreuter E."/>
            <person name="Kautsar S.A."/>
            <person name="Yang D."/>
            <person name="Bader C.D."/>
            <person name="Teijaro C.N."/>
            <person name="Fluegel L."/>
            <person name="Davis C.M."/>
            <person name="Simpson J.R."/>
            <person name="Lauterbach L."/>
            <person name="Steele A.D."/>
            <person name="Gui C."/>
            <person name="Meng S."/>
            <person name="Li G."/>
            <person name="Viehrig K."/>
            <person name="Ye F."/>
            <person name="Su P."/>
            <person name="Kiefer A.F."/>
            <person name="Nichols A."/>
            <person name="Cepeda A.J."/>
            <person name="Yan W."/>
            <person name="Fan B."/>
            <person name="Jiang Y."/>
            <person name="Adhikari A."/>
            <person name="Zheng C.-J."/>
            <person name="Schuster L."/>
            <person name="Cowan T.M."/>
            <person name="Smanski M.J."/>
            <person name="Chevrette M.G."/>
            <person name="De Carvalho L.P.S."/>
            <person name="Shen B."/>
        </authorList>
    </citation>
    <scope>NUCLEOTIDE SEQUENCE [LARGE SCALE GENOMIC DNA]</scope>
    <source>
        <strain evidence="4 5">NPDC001694</strain>
    </source>
</reference>
<dbReference type="Proteomes" id="UP001490365">
    <property type="component" value="Unassembled WGS sequence"/>
</dbReference>
<evidence type="ECO:0000313" key="5">
    <source>
        <dbReference type="Proteomes" id="UP001490365"/>
    </source>
</evidence>
<dbReference type="RefSeq" id="WP_351957214.1">
    <property type="nucleotide sequence ID" value="NZ_JBEOZM010000005.1"/>
</dbReference>
<name>A0ABV1TF21_9ACTN</name>
<dbReference type="Gene3D" id="2.40.420.20">
    <property type="match status" value="1"/>
</dbReference>
<feature type="domain" description="Peptidoglycan binding-like" evidence="3">
    <location>
        <begin position="155"/>
        <end position="191"/>
    </location>
</feature>
<feature type="compositionally biased region" description="Low complexity" evidence="1">
    <location>
        <begin position="358"/>
        <end position="373"/>
    </location>
</feature>
<feature type="compositionally biased region" description="Gly residues" evidence="1">
    <location>
        <begin position="347"/>
        <end position="357"/>
    </location>
</feature>
<keyword evidence="2" id="KW-0812">Transmembrane</keyword>
<dbReference type="PANTHER" id="PTHR30469:SF15">
    <property type="entry name" value="HLYD FAMILY OF SECRETION PROTEINS"/>
    <property type="match status" value="1"/>
</dbReference>
<accession>A0ABV1TF21</accession>
<sequence length="475" mass="48677">MERIEVLEESDREVPEAAPGSGVSRRGRWAAIVAGAAALLAVGGMLAATVIKSPAQAAAEARPPERTVLTSPVEYRVLTSSVIVRGQVVAGQSVDVAPQMSGGADAATPVVTKLPVKQGANVKAGQVVLEVSGRPVFVLPGKVPMYRDLKPGAKGSDVRQLQRALRDLGHGTGSDADGTFGAGTKTALNSFYAAIGYDPLPALDDGGEGVKAAQQAVTQAKRAVAEAEAADGADAERNLGYAREDLHRARADLAEAKAAAGPRLPAGEVVFLQGFPARVDSVAGRVGGPVDGTVMTVSAGRLQVRAYLQEHQKGLVHKGQRVRIYSEVTGAEARATVGYLAESFTAPGGGEGDGQSGSAGEQSGASGQQGQSGYLLRADPDRPLDPKLAGQDVRLTIEAARTDGKALVVPITALTAGADGRTTVTVVEADGRQRRVEVRTGTAGDGFVAVEPVGSARLAENEQVVTGVKREGIGP</sequence>
<keyword evidence="2" id="KW-0472">Membrane</keyword>
<evidence type="ECO:0000259" key="3">
    <source>
        <dbReference type="Pfam" id="PF01471"/>
    </source>
</evidence>
<comment type="caution">
    <text evidence="4">The sequence shown here is derived from an EMBL/GenBank/DDBJ whole genome shotgun (WGS) entry which is preliminary data.</text>
</comment>
<dbReference type="InterPro" id="IPR036365">
    <property type="entry name" value="PGBD-like_sf"/>
</dbReference>
<keyword evidence="2" id="KW-1133">Transmembrane helix</keyword>
<dbReference type="Pfam" id="PF01471">
    <property type="entry name" value="PG_binding_1"/>
    <property type="match status" value="1"/>
</dbReference>
<feature type="region of interest" description="Disordered" evidence="1">
    <location>
        <begin position="1"/>
        <end position="22"/>
    </location>
</feature>
<feature type="transmembrane region" description="Helical" evidence="2">
    <location>
        <begin position="29"/>
        <end position="51"/>
    </location>
</feature>